<reference evidence="8" key="1">
    <citation type="journal article" date="2016" name="Genome Biol. Evol.">
        <title>Comparative 'omics' of the Fusarium fujikuroi species complex highlights differences in genetic potential and metabolite synthesis.</title>
        <authorList>
            <person name="Niehaus E.-M."/>
            <person name="Muensterkoetter M."/>
            <person name="Proctor R.H."/>
            <person name="Brown D.W."/>
            <person name="Sharon A."/>
            <person name="Idan Y."/>
            <person name="Oren-Young L."/>
            <person name="Sieber C.M."/>
            <person name="Novak O."/>
            <person name="Pencik A."/>
            <person name="Tarkowska D."/>
            <person name="Hromadova K."/>
            <person name="Freeman S."/>
            <person name="Maymon M."/>
            <person name="Elazar M."/>
            <person name="Youssef S.A."/>
            <person name="El-Shabrawy E.S.M."/>
            <person name="Shalaby A.B.A."/>
            <person name="Houterman P."/>
            <person name="Brock N.L."/>
            <person name="Burkhardt I."/>
            <person name="Tsavkelova E.A."/>
            <person name="Dickschat J.S."/>
            <person name="Galuszka P."/>
            <person name="Gueldener U."/>
            <person name="Tudzynski B."/>
        </authorList>
    </citation>
    <scope>NUCLEOTIDE SEQUENCE [LARGE SCALE GENOMIC DNA]</scope>
    <source>
        <strain evidence="8">MRC7560</strain>
    </source>
</reference>
<dbReference type="PANTHER" id="PTHR24198:SF165">
    <property type="entry name" value="ANKYRIN REPEAT-CONTAINING PROTEIN-RELATED"/>
    <property type="match status" value="1"/>
</dbReference>
<feature type="transmembrane region" description="Helical" evidence="4">
    <location>
        <begin position="255"/>
        <end position="276"/>
    </location>
</feature>
<dbReference type="Pfam" id="PF00023">
    <property type="entry name" value="Ank"/>
    <property type="match status" value="1"/>
</dbReference>
<dbReference type="PROSITE" id="PS50088">
    <property type="entry name" value="ANK_REPEAT"/>
    <property type="match status" value="3"/>
</dbReference>
<name>A0A1L7TIS9_FUSMA</name>
<feature type="repeat" description="ANK" evidence="3">
    <location>
        <begin position="1497"/>
        <end position="1529"/>
    </location>
</feature>
<keyword evidence="4" id="KW-1133">Transmembrane helix</keyword>
<dbReference type="Gene3D" id="1.25.40.20">
    <property type="entry name" value="Ankyrin repeat-containing domain"/>
    <property type="match status" value="5"/>
</dbReference>
<keyword evidence="8" id="KW-1185">Reference proteome</keyword>
<accession>A0A1L7TIS9</accession>
<keyword evidence="4" id="KW-0812">Transmembrane</keyword>
<sequence>MHTKNSLRLSFSLLLLLAAETVADDDDTDFLINVFSDLGPVLALFGEQFARQFLSETFTWYDHVIFACVPLGIMTAIAGAIRVQGHTFLKAFIGRARENKAAAEIEYMSSTSAEVGELFNGKGIVRTMGEPEIAQFIVFPDELLREKKGAQKQSYGIHTLKSASQEGILSKEGYCDELDLAAQNWLKSFKGTVTRKRDIEQAEDEFGHPISEIGRANPLEKNDRFPKYWESLKFPNLQLNIATEKISPRRRSIELHLAAIVAVILQASLLVIAGVVPYRAHGYETQPWGIPCYIGGSVLLFIGMLACSVAIERSTKEFKWRPSSGITNKTQNSSEVQRQSMDLFWVQRKQRVSDQDFDSYVISSRNKQFISTSSRQEDVLSGKNNKGNKGCRRIEIGQIDDNASKNIPQANKPARSAEDRGLESDFLAVTAILAGGAGFTIQFIGLRGLPWPCAVAQLGAIIAMAIIRALVRRRLGDDPSYCHAPSRYELDLLATQLVDYSRTRLRNQPLRPSQKDWTWRVDTAKHRLQSIYWFRIGNCLNPSASGSNHEDSAFSQPDQSNEAQQIMLVRKRLGDLVRWETEAFKPALALARSIERFLDEFMPVADQNLVEWKVPMRDSKANRSAVTLAVTKKGSSGWQIKVGEVEAILSLWMAHLEATKVAQTKDREKSDWQRSKAGTALGVDYCRILGPNDQRGVLERDIKWWVGNSALTEIHMAKRMDEEVTGPRYRTCEASYHCKDPGHDDVKMVIGFMGPLKPENNHKLLVQHSTAGLATIAAQHLFTSFLWTIVDLEQLPKDFLDQGSINIHEYVSIQPPKPLDLESTKLGISRKLSHTKLTRFALHAEKEGLGVLDDILLCLIPIFSLKDVLPNDAVLKLDLPGLGGQIVWAKDASIYLAFLKFITKDSECNFYDYLSLATVVHALDYIYLMALNSENMAYGKALSRENDTVAESHSNSHSADCKPLNRQSSGDLRKLIEHLSLFFPDAIKKLLVFYKLQGREDCFYELDSYCEKATQIGPHGAGNGNETLMRQIRFTTLHCQASNIIPTNLGLFQGITPNVTKSQRDFMLTRTVGKDWRKRDIFGWTALHYAASCKEFEFFDERQHPVVPNNHLPGYLKALLQHDHPQTWWLDNFGRSPVHVASLTGNHSFLEKLLGSLLVKELRSSLEAKGSDGMTPMHLAMLGGHAKCIAVIKKAINLQELELPMDAWKRNPIHLAVAKGEYGCCKELICDESLNFTPYALDIHGRSLFSYLDEANGEQRSVGCLLLKVHSKLFNNKDNEGQSVWHYGIKFLGEEAIDILQDQHLSTINASNNSGQTPLHLAIQLQSQRIFNRLLKIGAEPGVNDAGDQSPLMFACSRGEAKMVRTMLDIKRKTARDKDKDGKSSLHYAIECKSCNDEDREKIVKSLVSAMKGIDVEDKQGCTPLHLACQSSKSSIVSILMEKGANPDSKDDKGNNALHYTVGLWPQPGVATSTWREEIAEKVLKRSPACIRDQNENGHTALFLALLRNEEDASIFLLQNNADPQVISDKEPVSPFMWACQHGGPLSFISMVMLMAGQQNSNIDLNQGDAVFNQSALAWACEGNRTEVVKMLLETSNSAQFEDKLDLNKRATGYRNATPLHHALIEKNHDILKLLLDDPRIMRGLGATDCDGLNLLEFAFERSDQRCLTTLLLHHHTKSAVFFMDGWEIIIQKHASLVSNLELWDEWERGILDPQREVLFPIHKLAEAGRQEMIESLLHSGMNVHGMDEDNWTPADVAASYHHKELEELLRKDDPNRDLAIHKYSQPSAFINVYQGPELTTSPTDEPSLSFVLGVNVPPTAEGMGSYLRTQEAIPPDSKCFYYEIEVLHVSNETCCVFGFCQAFVPQRSLPGWHEGSWAYHGDDGGLYVEEAWHISRESDQTFDIGDIVGCGMNFETGKGYRTKNGVLVDSCNAFDGHNFSRGKFYPCIGFGANTQGTQMQIRVTLRASEEYSFCFKGPYDGRTAEPRTQSSK</sequence>
<evidence type="ECO:0000259" key="6">
    <source>
        <dbReference type="PROSITE" id="PS50188"/>
    </source>
</evidence>
<protein>
    <recommendedName>
        <fullName evidence="6">B30.2/SPRY domain-containing protein</fullName>
    </recommendedName>
</protein>
<dbReference type="InterPro" id="IPR001870">
    <property type="entry name" value="B30.2/SPRY"/>
</dbReference>
<dbReference type="RefSeq" id="XP_041683253.1">
    <property type="nucleotide sequence ID" value="XM_041832828.1"/>
</dbReference>
<comment type="caution">
    <text evidence="7">The sequence shown here is derived from an EMBL/GenBank/DDBJ whole genome shotgun (WGS) entry which is preliminary data.</text>
</comment>
<feature type="domain" description="B30.2/SPRY" evidence="6">
    <location>
        <begin position="1768"/>
        <end position="1971"/>
    </location>
</feature>
<dbReference type="PROSITE" id="PS50188">
    <property type="entry name" value="B302_SPRY"/>
    <property type="match status" value="1"/>
</dbReference>
<dbReference type="InterPro" id="IPR036770">
    <property type="entry name" value="Ankyrin_rpt-contain_sf"/>
</dbReference>
<evidence type="ECO:0000313" key="7">
    <source>
        <dbReference type="EMBL" id="CVK95197.1"/>
    </source>
</evidence>
<dbReference type="SMART" id="SM00248">
    <property type="entry name" value="ANK"/>
    <property type="match status" value="13"/>
</dbReference>
<evidence type="ECO:0000256" key="4">
    <source>
        <dbReference type="SAM" id="Phobius"/>
    </source>
</evidence>
<keyword evidence="1" id="KW-0677">Repeat</keyword>
<keyword evidence="2 3" id="KW-0040">ANK repeat</keyword>
<dbReference type="PANTHER" id="PTHR24198">
    <property type="entry name" value="ANKYRIN REPEAT AND PROTEIN KINASE DOMAIN-CONTAINING PROTEIN"/>
    <property type="match status" value="1"/>
</dbReference>
<feature type="signal peptide" evidence="5">
    <location>
        <begin position="1"/>
        <end position="23"/>
    </location>
</feature>
<feature type="repeat" description="ANK" evidence="3">
    <location>
        <begin position="1420"/>
        <end position="1452"/>
    </location>
</feature>
<dbReference type="Pfam" id="PF00622">
    <property type="entry name" value="SPRY"/>
    <property type="match status" value="1"/>
</dbReference>
<dbReference type="InterPro" id="IPR003877">
    <property type="entry name" value="SPRY_dom"/>
</dbReference>
<dbReference type="VEuPathDB" id="FungiDB:FMAN_13368"/>
<evidence type="ECO:0000256" key="2">
    <source>
        <dbReference type="ARBA" id="ARBA00023043"/>
    </source>
</evidence>
<dbReference type="InterPro" id="IPR044736">
    <property type="entry name" value="Gid1/RanBPM/SPLA_SPRY"/>
</dbReference>
<dbReference type="EMBL" id="FCQH01000007">
    <property type="protein sequence ID" value="CVK95197.1"/>
    <property type="molecule type" value="Genomic_DNA"/>
</dbReference>
<proteinExistence type="predicted"/>
<feature type="chain" id="PRO_5012363263" description="B30.2/SPRY domain-containing protein" evidence="5">
    <location>
        <begin position="24"/>
        <end position="1993"/>
    </location>
</feature>
<keyword evidence="4" id="KW-0472">Membrane</keyword>
<dbReference type="SUPFAM" id="SSF49899">
    <property type="entry name" value="Concanavalin A-like lectins/glucanases"/>
    <property type="match status" value="1"/>
</dbReference>
<dbReference type="InterPro" id="IPR043136">
    <property type="entry name" value="B30.2/SPRY_sf"/>
</dbReference>
<organism evidence="7 8">
    <name type="scientific">Fusarium mangiferae</name>
    <name type="common">Mango malformation disease fungus</name>
    <dbReference type="NCBI Taxonomy" id="192010"/>
    <lineage>
        <taxon>Eukaryota</taxon>
        <taxon>Fungi</taxon>
        <taxon>Dikarya</taxon>
        <taxon>Ascomycota</taxon>
        <taxon>Pezizomycotina</taxon>
        <taxon>Sordariomycetes</taxon>
        <taxon>Hypocreomycetidae</taxon>
        <taxon>Hypocreales</taxon>
        <taxon>Nectriaceae</taxon>
        <taxon>Fusarium</taxon>
        <taxon>Fusarium fujikuroi species complex</taxon>
    </lineage>
</organism>
<dbReference type="InterPro" id="IPR013320">
    <property type="entry name" value="ConA-like_dom_sf"/>
</dbReference>
<dbReference type="InterPro" id="IPR002110">
    <property type="entry name" value="Ankyrin_rpt"/>
</dbReference>
<feature type="transmembrane region" description="Helical" evidence="4">
    <location>
        <begin position="288"/>
        <end position="311"/>
    </location>
</feature>
<feature type="transmembrane region" description="Helical" evidence="4">
    <location>
        <begin position="60"/>
        <end position="81"/>
    </location>
</feature>
<feature type="transmembrane region" description="Helical" evidence="4">
    <location>
        <begin position="449"/>
        <end position="471"/>
    </location>
</feature>
<evidence type="ECO:0000256" key="5">
    <source>
        <dbReference type="SAM" id="SignalP"/>
    </source>
</evidence>
<dbReference type="CDD" id="cd12885">
    <property type="entry name" value="SPRY_RanBP_like"/>
    <property type="match status" value="1"/>
</dbReference>
<dbReference type="Gene3D" id="2.60.120.920">
    <property type="match status" value="1"/>
</dbReference>
<dbReference type="SUPFAM" id="SSF48403">
    <property type="entry name" value="Ankyrin repeat"/>
    <property type="match status" value="3"/>
</dbReference>
<feature type="repeat" description="ANK" evidence="3">
    <location>
        <begin position="1314"/>
        <end position="1346"/>
    </location>
</feature>
<evidence type="ECO:0000256" key="1">
    <source>
        <dbReference type="ARBA" id="ARBA00022737"/>
    </source>
</evidence>
<dbReference type="GeneID" id="65092617"/>
<keyword evidence="5" id="KW-0732">Signal</keyword>
<dbReference type="Proteomes" id="UP000184255">
    <property type="component" value="Unassembled WGS sequence"/>
</dbReference>
<evidence type="ECO:0000256" key="3">
    <source>
        <dbReference type="PROSITE-ProRule" id="PRU00023"/>
    </source>
</evidence>
<dbReference type="SMART" id="SM00449">
    <property type="entry name" value="SPRY"/>
    <property type="match status" value="1"/>
</dbReference>
<dbReference type="PROSITE" id="PS50297">
    <property type="entry name" value="ANK_REP_REGION"/>
    <property type="match status" value="2"/>
</dbReference>
<evidence type="ECO:0000313" key="8">
    <source>
        <dbReference type="Proteomes" id="UP000184255"/>
    </source>
</evidence>
<dbReference type="Pfam" id="PF13637">
    <property type="entry name" value="Ank_4"/>
    <property type="match status" value="1"/>
</dbReference>
<gene>
    <name evidence="7" type="ORF">FMAN_13368</name>
</gene>
<dbReference type="Pfam" id="PF12796">
    <property type="entry name" value="Ank_2"/>
    <property type="match status" value="2"/>
</dbReference>